<keyword evidence="1" id="KW-0472">Membrane</keyword>
<keyword evidence="1" id="KW-0812">Transmembrane</keyword>
<dbReference type="RefSeq" id="WP_138322775.1">
    <property type="nucleotide sequence ID" value="NZ_CP040463.1"/>
</dbReference>
<gene>
    <name evidence="2" type="ORF">FE773_00895</name>
</gene>
<feature type="transmembrane region" description="Helical" evidence="1">
    <location>
        <begin position="103"/>
        <end position="120"/>
    </location>
</feature>
<evidence type="ECO:0000313" key="2">
    <source>
        <dbReference type="EMBL" id="QCT93784.1"/>
    </source>
</evidence>
<keyword evidence="1" id="KW-1133">Transmembrane helix</keyword>
<proteinExistence type="predicted"/>
<keyword evidence="3" id="KW-1185">Reference proteome</keyword>
<name>A0ABX5V725_9BACT</name>
<feature type="transmembrane region" description="Helical" evidence="1">
    <location>
        <begin position="77"/>
        <end position="97"/>
    </location>
</feature>
<protein>
    <submittedName>
        <fullName evidence="2">Uncharacterized protein</fullName>
    </submittedName>
</protein>
<dbReference type="EMBL" id="CP040463">
    <property type="protein sequence ID" value="QCT93784.1"/>
    <property type="molecule type" value="Genomic_DNA"/>
</dbReference>
<dbReference type="Proteomes" id="UP000306825">
    <property type="component" value="Chromosome"/>
</dbReference>
<feature type="transmembrane region" description="Helical" evidence="1">
    <location>
        <begin position="33"/>
        <end position="56"/>
    </location>
</feature>
<accession>A0ABX5V725</accession>
<reference evidence="2 3" key="1">
    <citation type="submission" date="2019-05" db="EMBL/GenBank/DDBJ databases">
        <title>A comparative analysis of the Nautiliaceae.</title>
        <authorList>
            <person name="Grosche A."/>
            <person name="Smedile F."/>
            <person name="Vetriani C."/>
        </authorList>
    </citation>
    <scope>NUCLEOTIDE SEQUENCE [LARGE SCALE GENOMIC DNA]</scope>
    <source>
        <strain evidence="2 3">TB-2</strain>
    </source>
</reference>
<sequence>MKFLIIFTINILLTLLLFYNSSFLNDLNDDLEIIIVVAIINMIFILPLSKILGFCLHYKLFKTSNNLLKELKENYEVSFAYTIGIAILIIANLFFNFLPTDPIEFLIISSIPALFIGMIFI</sequence>
<evidence type="ECO:0000256" key="1">
    <source>
        <dbReference type="SAM" id="Phobius"/>
    </source>
</evidence>
<evidence type="ECO:0000313" key="3">
    <source>
        <dbReference type="Proteomes" id="UP000306825"/>
    </source>
</evidence>
<organism evidence="2 3">
    <name type="scientific">Caminibacter mediatlanticus TB-2</name>
    <dbReference type="NCBI Taxonomy" id="391592"/>
    <lineage>
        <taxon>Bacteria</taxon>
        <taxon>Pseudomonadati</taxon>
        <taxon>Campylobacterota</taxon>
        <taxon>Epsilonproteobacteria</taxon>
        <taxon>Nautiliales</taxon>
        <taxon>Nautiliaceae</taxon>
        <taxon>Caminibacter</taxon>
    </lineage>
</organism>